<dbReference type="AlphaFoldDB" id="A0A6J4QAD8"/>
<evidence type="ECO:0000256" key="2">
    <source>
        <dbReference type="ARBA" id="ARBA00022989"/>
    </source>
</evidence>
<evidence type="ECO:0000259" key="8">
    <source>
        <dbReference type="PROSITE" id="PS50885"/>
    </source>
</evidence>
<feature type="domain" description="Methyl-accepting transducer" evidence="7">
    <location>
        <begin position="395"/>
        <end position="641"/>
    </location>
</feature>
<accession>A0A6J4QAD8</accession>
<feature type="domain" description="HAMP" evidence="8">
    <location>
        <begin position="337"/>
        <end position="390"/>
    </location>
</feature>
<proteinExistence type="inferred from homology"/>
<dbReference type="PROSITE" id="PS50111">
    <property type="entry name" value="CHEMOTAXIS_TRANSDUC_2"/>
    <property type="match status" value="1"/>
</dbReference>
<dbReference type="PANTHER" id="PTHR32089">
    <property type="entry name" value="METHYL-ACCEPTING CHEMOTAXIS PROTEIN MCPB"/>
    <property type="match status" value="1"/>
</dbReference>
<evidence type="ECO:0000256" key="3">
    <source>
        <dbReference type="ARBA" id="ARBA00023224"/>
    </source>
</evidence>
<dbReference type="SMART" id="SM00304">
    <property type="entry name" value="HAMP"/>
    <property type="match status" value="1"/>
</dbReference>
<evidence type="ECO:0000256" key="4">
    <source>
        <dbReference type="ARBA" id="ARBA00029447"/>
    </source>
</evidence>
<dbReference type="PROSITE" id="PS50885">
    <property type="entry name" value="HAMP"/>
    <property type="match status" value="1"/>
</dbReference>
<dbReference type="Gene3D" id="1.10.287.950">
    <property type="entry name" value="Methyl-accepting chemotaxis protein"/>
    <property type="match status" value="1"/>
</dbReference>
<dbReference type="InterPro" id="IPR004089">
    <property type="entry name" value="MCPsignal_dom"/>
</dbReference>
<keyword evidence="1 6" id="KW-0812">Transmembrane</keyword>
<evidence type="ECO:0000256" key="5">
    <source>
        <dbReference type="PROSITE-ProRule" id="PRU00284"/>
    </source>
</evidence>
<dbReference type="Pfam" id="PF00015">
    <property type="entry name" value="MCPsignal"/>
    <property type="match status" value="1"/>
</dbReference>
<evidence type="ECO:0000256" key="1">
    <source>
        <dbReference type="ARBA" id="ARBA00022692"/>
    </source>
</evidence>
<evidence type="ECO:0000256" key="6">
    <source>
        <dbReference type="SAM" id="Phobius"/>
    </source>
</evidence>
<reference evidence="9" key="1">
    <citation type="submission" date="2020-02" db="EMBL/GenBank/DDBJ databases">
        <authorList>
            <person name="Meier V. D."/>
        </authorList>
    </citation>
    <scope>NUCLEOTIDE SEQUENCE</scope>
    <source>
        <strain evidence="9">AVDCRST_MAG35</strain>
    </source>
</reference>
<organism evidence="9">
    <name type="scientific">uncultured Quadrisphaera sp</name>
    <dbReference type="NCBI Taxonomy" id="904978"/>
    <lineage>
        <taxon>Bacteria</taxon>
        <taxon>Bacillati</taxon>
        <taxon>Actinomycetota</taxon>
        <taxon>Actinomycetes</taxon>
        <taxon>Kineosporiales</taxon>
        <taxon>Kineosporiaceae</taxon>
        <taxon>Quadrisphaera</taxon>
        <taxon>environmental samples</taxon>
    </lineage>
</organism>
<dbReference type="GO" id="GO:0016020">
    <property type="term" value="C:membrane"/>
    <property type="evidence" value="ECO:0007669"/>
    <property type="project" value="InterPro"/>
</dbReference>
<evidence type="ECO:0000313" key="9">
    <source>
        <dbReference type="EMBL" id="CAA9432590.1"/>
    </source>
</evidence>
<protein>
    <submittedName>
        <fullName evidence="9">Methyl-accepting chemotaxis sensor/transducer protein</fullName>
    </submittedName>
</protein>
<keyword evidence="2 6" id="KW-1133">Transmembrane helix</keyword>
<feature type="transmembrane region" description="Helical" evidence="6">
    <location>
        <begin position="20"/>
        <end position="41"/>
    </location>
</feature>
<dbReference type="GO" id="GO:0007165">
    <property type="term" value="P:signal transduction"/>
    <property type="evidence" value="ECO:0007669"/>
    <property type="project" value="UniProtKB-KW"/>
</dbReference>
<gene>
    <name evidence="9" type="ORF">AVDCRST_MAG35-2707</name>
</gene>
<comment type="similarity">
    <text evidence="4">Belongs to the methyl-accepting chemotaxis (MCP) protein family.</text>
</comment>
<evidence type="ECO:0000259" key="7">
    <source>
        <dbReference type="PROSITE" id="PS50111"/>
    </source>
</evidence>
<dbReference type="SMART" id="SM00283">
    <property type="entry name" value="MA"/>
    <property type="match status" value="1"/>
</dbReference>
<keyword evidence="3 5" id="KW-0807">Transducer</keyword>
<name>A0A6J4QAD8_9ACTN</name>
<sequence length="654" mass="66726">MTSRTGRLRSRTSQRSLATLLVLVVLAASVLPLLVMGGYAWQRSAGDWRQNSGELLQSEARSIIEKVDRNLFERYGDVQAFAVNPDARGDAATVARAADLYSRTYGIYDLLLVLEPDGTLVAGNSTTGDGEPVDAAALAAADLAAEPWFAEVLALEPGRTSVQEAAVDPLVTAATGREHLSLVFAAPVWGADGRVERVWVNWASWPRVVDQIVEEQSAGLAERGVDASVQLLRRDGLVLSGPGAGELDLLAAGLPAARALADGASGSGTSTVGGVEEVMGWSASQGALGFEGYGWGVLLRQDLAGAVAPASALLRAVGLLAVVVAALAAGTAVVVARALTRPLQSAVEVLELVATGDLRHRLPEDRGTSEVRRLATALNRSVGDVAEVLTALRGRAQDLTGATKRLQVLAGEVAEDAARSASLAAAAGATTEQVAQEVHSVAAGAEEMGASIREIADSAARAAHTMNEAMATAEATSSTVARLGESSREIGAVVEAIAAIAAQTNLLALNATIEAARAGDAGKGFAVVAGEVKDLARETARATAEISGRIVAVQAQSGEAAGAIGEISAVVDRVHEYQTTIASAVEEQSATTAEMSRGVGLAAAGTSSVGSDVRSVADAAASTARSTEATRETAASVAGISDDLGALVARFTLP</sequence>
<dbReference type="EMBL" id="CADCUY010000536">
    <property type="protein sequence ID" value="CAA9432590.1"/>
    <property type="molecule type" value="Genomic_DNA"/>
</dbReference>
<keyword evidence="6" id="KW-0472">Membrane</keyword>
<dbReference type="PANTHER" id="PTHR32089:SF112">
    <property type="entry name" value="LYSOZYME-LIKE PROTEIN-RELATED"/>
    <property type="match status" value="1"/>
</dbReference>
<dbReference type="Pfam" id="PF00672">
    <property type="entry name" value="HAMP"/>
    <property type="match status" value="1"/>
</dbReference>
<dbReference type="CDD" id="cd06225">
    <property type="entry name" value="HAMP"/>
    <property type="match status" value="1"/>
</dbReference>
<dbReference type="SUPFAM" id="SSF58104">
    <property type="entry name" value="Methyl-accepting chemotaxis protein (MCP) signaling domain"/>
    <property type="match status" value="1"/>
</dbReference>
<dbReference type="InterPro" id="IPR003660">
    <property type="entry name" value="HAMP_dom"/>
</dbReference>